<sequence length="240" mass="27087">MINTDNSGSMILEGAISVFSRALKDNHQIHFLNLYNGVKVECQGSVIAVEDETVVCKVTLEQILAMKEEKNAYIVCDEYFIENLRADIAGFDLSNLTVTLRDFIYMHNLHANLRKYQRVYPNRYTKVSLAQNGSAVQGNLYDISEGGLGVVSADDGEFRDGEQVNAKFELGLSDCENGSCEKVDVDIDLKLVTALKYKGAMRYCCQVMNKQSAHQNIVKFTDKRVKETLEELKEQLKTYQ</sequence>
<reference evidence="2 3" key="1">
    <citation type="submission" date="2020-08" db="EMBL/GenBank/DDBJ databases">
        <title>Complete genome and description of Campylobacter massiliensis Marseille-Q3452 sp. nov.</title>
        <authorList>
            <person name="Antezack A."/>
        </authorList>
    </citation>
    <scope>NUCLEOTIDE SEQUENCE [LARGE SCALE GENOMIC DNA]</scope>
    <source>
        <strain evidence="2 3">Marseille-Q3452</strain>
    </source>
</reference>
<dbReference type="EMBL" id="JACLZK010000001">
    <property type="protein sequence ID" value="MBC2882348.1"/>
    <property type="molecule type" value="Genomic_DNA"/>
</dbReference>
<dbReference type="GO" id="GO:0035438">
    <property type="term" value="F:cyclic-di-GMP binding"/>
    <property type="evidence" value="ECO:0007669"/>
    <property type="project" value="InterPro"/>
</dbReference>
<dbReference type="Proteomes" id="UP000552683">
    <property type="component" value="Unassembled WGS sequence"/>
</dbReference>
<gene>
    <name evidence="2" type="ORF">H7R39_03545</name>
</gene>
<dbReference type="Pfam" id="PF07238">
    <property type="entry name" value="PilZ"/>
    <property type="match status" value="1"/>
</dbReference>
<protein>
    <submittedName>
        <fullName evidence="2">PilZ domain-containing protein</fullName>
    </submittedName>
</protein>
<dbReference type="InterPro" id="IPR009875">
    <property type="entry name" value="PilZ_domain"/>
</dbReference>
<keyword evidence="3" id="KW-1185">Reference proteome</keyword>
<organism evidence="2 3">
    <name type="scientific">Campylobacter massiliensis</name>
    <dbReference type="NCBI Taxonomy" id="2762557"/>
    <lineage>
        <taxon>Bacteria</taxon>
        <taxon>Pseudomonadati</taxon>
        <taxon>Campylobacterota</taxon>
        <taxon>Epsilonproteobacteria</taxon>
        <taxon>Campylobacterales</taxon>
        <taxon>Campylobacteraceae</taxon>
        <taxon>Campylobacter</taxon>
    </lineage>
</organism>
<evidence type="ECO:0000259" key="1">
    <source>
        <dbReference type="Pfam" id="PF07238"/>
    </source>
</evidence>
<evidence type="ECO:0000313" key="3">
    <source>
        <dbReference type="Proteomes" id="UP000552683"/>
    </source>
</evidence>
<dbReference type="RefSeq" id="WP_185897989.1">
    <property type="nucleotide sequence ID" value="NZ_JACLZK010000001.1"/>
</dbReference>
<name>A0A842J4E7_9BACT</name>
<proteinExistence type="predicted"/>
<dbReference type="AlphaFoldDB" id="A0A842J4E7"/>
<comment type="caution">
    <text evidence="2">The sequence shown here is derived from an EMBL/GenBank/DDBJ whole genome shotgun (WGS) entry which is preliminary data.</text>
</comment>
<evidence type="ECO:0000313" key="2">
    <source>
        <dbReference type="EMBL" id="MBC2882348.1"/>
    </source>
</evidence>
<dbReference type="Gene3D" id="2.40.10.220">
    <property type="entry name" value="predicted glycosyltransferase like domains"/>
    <property type="match status" value="1"/>
</dbReference>
<accession>A0A842J4E7</accession>
<dbReference type="SUPFAM" id="SSF141371">
    <property type="entry name" value="PilZ domain-like"/>
    <property type="match status" value="1"/>
</dbReference>
<feature type="domain" description="PilZ" evidence="1">
    <location>
        <begin position="113"/>
        <end position="173"/>
    </location>
</feature>